<dbReference type="SUPFAM" id="SSF52151">
    <property type="entry name" value="FabD/lysophospholipase-like"/>
    <property type="match status" value="1"/>
</dbReference>
<dbReference type="GO" id="GO:0006633">
    <property type="term" value="P:fatty acid biosynthetic process"/>
    <property type="evidence" value="ECO:0007669"/>
    <property type="project" value="TreeGrafter"/>
</dbReference>
<dbReference type="eggNOG" id="COG0331">
    <property type="taxonomic scope" value="Bacteria"/>
</dbReference>
<dbReference type="OrthoDB" id="9805460at2"/>
<feature type="domain" description="Malonyl-CoA:ACP transacylase (MAT)" evidence="6">
    <location>
        <begin position="8"/>
        <end position="303"/>
    </location>
</feature>
<dbReference type="EMBL" id="AZFW01000011">
    <property type="protein sequence ID" value="KRM29716.1"/>
    <property type="molecule type" value="Genomic_DNA"/>
</dbReference>
<evidence type="ECO:0000256" key="4">
    <source>
        <dbReference type="PIRNR" id="PIRNR000446"/>
    </source>
</evidence>
<organism evidence="7 8">
    <name type="scientific">Schleiferilactobacillus harbinensis DSM 16991</name>
    <dbReference type="NCBI Taxonomy" id="1122147"/>
    <lineage>
        <taxon>Bacteria</taxon>
        <taxon>Bacillati</taxon>
        <taxon>Bacillota</taxon>
        <taxon>Bacilli</taxon>
        <taxon>Lactobacillales</taxon>
        <taxon>Lactobacillaceae</taxon>
        <taxon>Schleiferilactobacillus</taxon>
    </lineage>
</organism>
<dbReference type="PIRSF" id="PIRSF000446">
    <property type="entry name" value="Mct"/>
    <property type="match status" value="1"/>
</dbReference>
<name>A0A0R1XMK4_9LACO</name>
<dbReference type="PANTHER" id="PTHR42681:SF1">
    <property type="entry name" value="MALONYL-COA-ACYL CARRIER PROTEIN TRANSACYLASE, MITOCHONDRIAL"/>
    <property type="match status" value="1"/>
</dbReference>
<proteinExistence type="inferred from homology"/>
<dbReference type="PATRIC" id="fig|1122147.4.peg.438"/>
<dbReference type="InterPro" id="IPR014043">
    <property type="entry name" value="Acyl_transferase_dom"/>
</dbReference>
<dbReference type="Gene3D" id="3.40.366.10">
    <property type="entry name" value="Malonyl-Coenzyme A Acyl Carrier Protein, domain 2"/>
    <property type="match status" value="1"/>
</dbReference>
<dbReference type="InterPro" id="IPR024925">
    <property type="entry name" value="Malonyl_CoA-ACP_transAc"/>
</dbReference>
<dbReference type="SUPFAM" id="SSF55048">
    <property type="entry name" value="Probable ACP-binding domain of malonyl-CoA ACP transacylase"/>
    <property type="match status" value="1"/>
</dbReference>
<feature type="active site" evidence="5">
    <location>
        <position position="195"/>
    </location>
</feature>
<dbReference type="Gene3D" id="3.30.70.250">
    <property type="entry name" value="Malonyl-CoA ACP transacylase, ACP-binding"/>
    <property type="match status" value="1"/>
</dbReference>
<evidence type="ECO:0000256" key="2">
    <source>
        <dbReference type="ARBA" id="ARBA00023315"/>
    </source>
</evidence>
<evidence type="ECO:0000256" key="1">
    <source>
        <dbReference type="ARBA" id="ARBA00022679"/>
    </source>
</evidence>
<evidence type="ECO:0000256" key="3">
    <source>
        <dbReference type="ARBA" id="ARBA00048462"/>
    </source>
</evidence>
<comment type="similarity">
    <text evidence="4">Belongs to the fabD family.</text>
</comment>
<dbReference type="InterPro" id="IPR016036">
    <property type="entry name" value="Malonyl_transacylase_ACP-bd"/>
</dbReference>
<dbReference type="InterPro" id="IPR016035">
    <property type="entry name" value="Acyl_Trfase/lysoPLipase"/>
</dbReference>
<dbReference type="InterPro" id="IPR001227">
    <property type="entry name" value="Ac_transferase_dom_sf"/>
</dbReference>
<evidence type="ECO:0000313" key="7">
    <source>
        <dbReference type="EMBL" id="KRM29716.1"/>
    </source>
</evidence>
<dbReference type="Proteomes" id="UP000050949">
    <property type="component" value="Unassembled WGS sequence"/>
</dbReference>
<dbReference type="GO" id="GO:0005829">
    <property type="term" value="C:cytosol"/>
    <property type="evidence" value="ECO:0007669"/>
    <property type="project" value="TreeGrafter"/>
</dbReference>
<evidence type="ECO:0000313" key="8">
    <source>
        <dbReference type="Proteomes" id="UP000050949"/>
    </source>
</evidence>
<dbReference type="InterPro" id="IPR050858">
    <property type="entry name" value="Mal-CoA-ACP_Trans/PKS_FabD"/>
</dbReference>
<keyword evidence="1 4" id="KW-0808">Transferase</keyword>
<feature type="active site" evidence="5">
    <location>
        <position position="86"/>
    </location>
</feature>
<evidence type="ECO:0000259" key="6">
    <source>
        <dbReference type="SMART" id="SM00827"/>
    </source>
</evidence>
<gene>
    <name evidence="7" type="ORF">FC91_GL000420</name>
</gene>
<comment type="caution">
    <text evidence="7">The sequence shown here is derived from an EMBL/GenBank/DDBJ whole genome shotgun (WGS) entry which is preliminary data.</text>
</comment>
<protein>
    <recommendedName>
        <fullName evidence="4">Malonyl CoA-acyl carrier protein transacylase</fullName>
        <ecNumber evidence="4">2.3.1.39</ecNumber>
    </recommendedName>
</protein>
<sequence length="308" mass="32694">MTQHWTALFSGQGQQFPGMGQDLYAQEPMYRETVQLAEETTGIRLTDPAVWDDPAHIPVAIVTLSLGLFRVLRQDMPLPQGALGLSLGEYSALAASGMLPLAATFPLVRDRAEYMNAAGGANPGVMAAVLRSNATMVDEACQQAFRVGPVYPANYNTPGQTVIGGAPAGVAEATRLLKAQGIKRIVPLKITVASHTPFMAPASDQLARRLTDVTFQAGQFPVWSNTTVTPFAVDTVPEVLTQQLVSPTQFGADLQASQAAGQTPVVEIGPGTALTKFASKTVPGIVAWHVDSVDTLNALRKNWSELNG</sequence>
<dbReference type="RefSeq" id="WP_027828366.1">
    <property type="nucleotide sequence ID" value="NZ_AUEH01000018.1"/>
</dbReference>
<accession>A0A0R1XMK4</accession>
<dbReference type="SMART" id="SM00827">
    <property type="entry name" value="PKS_AT"/>
    <property type="match status" value="1"/>
</dbReference>
<dbReference type="Pfam" id="PF00698">
    <property type="entry name" value="Acyl_transf_1"/>
    <property type="match status" value="1"/>
</dbReference>
<dbReference type="PANTHER" id="PTHR42681">
    <property type="entry name" value="MALONYL-COA-ACYL CARRIER PROTEIN TRANSACYLASE, MITOCHONDRIAL"/>
    <property type="match status" value="1"/>
</dbReference>
<dbReference type="EC" id="2.3.1.39" evidence="4"/>
<reference evidence="7 8" key="1">
    <citation type="journal article" date="2015" name="Genome Announc.">
        <title>Expanding the biotechnology potential of lactobacilli through comparative genomics of 213 strains and associated genera.</title>
        <authorList>
            <person name="Sun Z."/>
            <person name="Harris H.M."/>
            <person name="McCann A."/>
            <person name="Guo C."/>
            <person name="Argimon S."/>
            <person name="Zhang W."/>
            <person name="Yang X."/>
            <person name="Jeffery I.B."/>
            <person name="Cooney J.C."/>
            <person name="Kagawa T.F."/>
            <person name="Liu W."/>
            <person name="Song Y."/>
            <person name="Salvetti E."/>
            <person name="Wrobel A."/>
            <person name="Rasinkangas P."/>
            <person name="Parkhill J."/>
            <person name="Rea M.C."/>
            <person name="O'Sullivan O."/>
            <person name="Ritari J."/>
            <person name="Douillard F.P."/>
            <person name="Paul Ross R."/>
            <person name="Yang R."/>
            <person name="Briner A.E."/>
            <person name="Felis G.E."/>
            <person name="de Vos W.M."/>
            <person name="Barrangou R."/>
            <person name="Klaenhammer T.R."/>
            <person name="Caufield P.W."/>
            <person name="Cui Y."/>
            <person name="Zhang H."/>
            <person name="O'Toole P.W."/>
        </authorList>
    </citation>
    <scope>NUCLEOTIDE SEQUENCE [LARGE SCALE GENOMIC DNA]</scope>
    <source>
        <strain evidence="7 8">DSM 16991</strain>
    </source>
</reference>
<comment type="catalytic activity">
    <reaction evidence="3 4">
        <text>holo-[ACP] + malonyl-CoA = malonyl-[ACP] + CoA</text>
        <dbReference type="Rhea" id="RHEA:41792"/>
        <dbReference type="Rhea" id="RHEA-COMP:9623"/>
        <dbReference type="Rhea" id="RHEA-COMP:9685"/>
        <dbReference type="ChEBI" id="CHEBI:57287"/>
        <dbReference type="ChEBI" id="CHEBI:57384"/>
        <dbReference type="ChEBI" id="CHEBI:64479"/>
        <dbReference type="ChEBI" id="CHEBI:78449"/>
        <dbReference type="EC" id="2.3.1.39"/>
    </reaction>
</comment>
<evidence type="ECO:0000256" key="5">
    <source>
        <dbReference type="PIRSR" id="PIRSR000446-1"/>
    </source>
</evidence>
<dbReference type="GO" id="GO:0004314">
    <property type="term" value="F:[acyl-carrier-protein] S-malonyltransferase activity"/>
    <property type="evidence" value="ECO:0007669"/>
    <property type="project" value="UniProtKB-EC"/>
</dbReference>
<dbReference type="AlphaFoldDB" id="A0A0R1XMK4"/>
<keyword evidence="2 4" id="KW-0012">Acyltransferase</keyword>